<keyword evidence="2" id="KW-0479">Metal-binding</keyword>
<evidence type="ECO:0000259" key="7">
    <source>
        <dbReference type="SMART" id="SM00906"/>
    </source>
</evidence>
<dbReference type="GO" id="GO:0003677">
    <property type="term" value="F:DNA binding"/>
    <property type="evidence" value="ECO:0007669"/>
    <property type="project" value="InterPro"/>
</dbReference>
<dbReference type="GO" id="GO:0005634">
    <property type="term" value="C:nucleus"/>
    <property type="evidence" value="ECO:0007669"/>
    <property type="project" value="UniProtKB-SubCell"/>
</dbReference>
<dbReference type="GO" id="GO:0006351">
    <property type="term" value="P:DNA-templated transcription"/>
    <property type="evidence" value="ECO:0007669"/>
    <property type="project" value="InterPro"/>
</dbReference>
<keyword evidence="9" id="KW-1185">Reference proteome</keyword>
<dbReference type="OrthoDB" id="3930710at2759"/>
<dbReference type="EMBL" id="ML978127">
    <property type="protein sequence ID" value="KAF2098062.1"/>
    <property type="molecule type" value="Genomic_DNA"/>
</dbReference>
<evidence type="ECO:0000313" key="8">
    <source>
        <dbReference type="EMBL" id="KAF2098062.1"/>
    </source>
</evidence>
<feature type="compositionally biased region" description="Polar residues" evidence="6">
    <location>
        <begin position="208"/>
        <end position="223"/>
    </location>
</feature>
<accession>A0A9P4IE95</accession>
<feature type="domain" description="Xylanolytic transcriptional activator regulatory" evidence="7">
    <location>
        <begin position="188"/>
        <end position="279"/>
    </location>
</feature>
<evidence type="ECO:0000256" key="1">
    <source>
        <dbReference type="ARBA" id="ARBA00004123"/>
    </source>
</evidence>
<evidence type="ECO:0000256" key="5">
    <source>
        <dbReference type="ARBA" id="ARBA00023242"/>
    </source>
</evidence>
<dbReference type="PANTHER" id="PTHR47338:SF20">
    <property type="entry name" value="ZN(II)2CYS6 TRANSCRIPTION FACTOR (EUROFUNG)"/>
    <property type="match status" value="1"/>
</dbReference>
<sequence>MKKMNQTIRETLLFARSGGLGASTSMPSADQEAPVPRVADDTQLWQTSQQQQSTDVVSFASTPAMEQMPFPSIPEPNIDTGLPPNDILQGLAELFFELIYPWVPLFYKAKFISNMFLPERQILLHGIVVTAFRFWRKPAPSVDIRDAFVQASRERILLHCVDACSIVSTQALALLAVDAIGQGPGPRTWNIMAMLIAAAQQLGLAKGSSPTTSENTASMVQNQDPDDGLDVSSIDAEEKRRLFWMIYFLDRFSSVSHGQSGGVDTKSIKIRFPANEEDWGQPVTTEWFQATGTVRSAPLNYSNNLWRCHIDLLALLDRSNQLLIQPINLSSPAHCQEWQSSFRLLGITLSTWFENLPRECAQRYADIIQLILDSKNKPDGSMDLNIFNDTRRTAYALQERLGVQAVHRAIKEPDWFDFSDMPIFDENELTARIGNFITDVDTEWL</sequence>
<evidence type="ECO:0000256" key="3">
    <source>
        <dbReference type="ARBA" id="ARBA00023015"/>
    </source>
</evidence>
<comment type="caution">
    <text evidence="8">The sequence shown here is derived from an EMBL/GenBank/DDBJ whole genome shotgun (WGS) entry which is preliminary data.</text>
</comment>
<dbReference type="InterPro" id="IPR007219">
    <property type="entry name" value="XnlR_reg_dom"/>
</dbReference>
<comment type="subcellular location">
    <subcellularLocation>
        <location evidence="1">Nucleus</location>
    </subcellularLocation>
</comment>
<dbReference type="GO" id="GO:0000981">
    <property type="term" value="F:DNA-binding transcription factor activity, RNA polymerase II-specific"/>
    <property type="evidence" value="ECO:0007669"/>
    <property type="project" value="InterPro"/>
</dbReference>
<protein>
    <recommendedName>
        <fullName evidence="7">Xylanolytic transcriptional activator regulatory domain-containing protein</fullName>
    </recommendedName>
</protein>
<keyword evidence="5" id="KW-0539">Nucleus</keyword>
<reference evidence="8" key="1">
    <citation type="journal article" date="2020" name="Stud. Mycol.">
        <title>101 Dothideomycetes genomes: a test case for predicting lifestyles and emergence of pathogens.</title>
        <authorList>
            <person name="Haridas S."/>
            <person name="Albert R."/>
            <person name="Binder M."/>
            <person name="Bloem J."/>
            <person name="Labutti K."/>
            <person name="Salamov A."/>
            <person name="Andreopoulos B."/>
            <person name="Baker S."/>
            <person name="Barry K."/>
            <person name="Bills G."/>
            <person name="Bluhm B."/>
            <person name="Cannon C."/>
            <person name="Castanera R."/>
            <person name="Culley D."/>
            <person name="Daum C."/>
            <person name="Ezra D."/>
            <person name="Gonzalez J."/>
            <person name="Henrissat B."/>
            <person name="Kuo A."/>
            <person name="Liang C."/>
            <person name="Lipzen A."/>
            <person name="Lutzoni F."/>
            <person name="Magnuson J."/>
            <person name="Mondo S."/>
            <person name="Nolan M."/>
            <person name="Ohm R."/>
            <person name="Pangilinan J."/>
            <person name="Park H.-J."/>
            <person name="Ramirez L."/>
            <person name="Alfaro M."/>
            <person name="Sun H."/>
            <person name="Tritt A."/>
            <person name="Yoshinaga Y."/>
            <person name="Zwiers L.-H."/>
            <person name="Turgeon B."/>
            <person name="Goodwin S."/>
            <person name="Spatafora J."/>
            <person name="Crous P."/>
            <person name="Grigoriev I."/>
        </authorList>
    </citation>
    <scope>NUCLEOTIDE SEQUENCE</scope>
    <source>
        <strain evidence="8">CBS 133067</strain>
    </source>
</reference>
<organism evidence="8 9">
    <name type="scientific">Rhizodiscina lignyota</name>
    <dbReference type="NCBI Taxonomy" id="1504668"/>
    <lineage>
        <taxon>Eukaryota</taxon>
        <taxon>Fungi</taxon>
        <taxon>Dikarya</taxon>
        <taxon>Ascomycota</taxon>
        <taxon>Pezizomycotina</taxon>
        <taxon>Dothideomycetes</taxon>
        <taxon>Pleosporomycetidae</taxon>
        <taxon>Aulographales</taxon>
        <taxon>Rhizodiscinaceae</taxon>
        <taxon>Rhizodiscina</taxon>
    </lineage>
</organism>
<evidence type="ECO:0000256" key="2">
    <source>
        <dbReference type="ARBA" id="ARBA00022723"/>
    </source>
</evidence>
<dbReference type="PANTHER" id="PTHR47338">
    <property type="entry name" value="ZN(II)2CYS6 TRANSCRIPTION FACTOR (EUROFUNG)-RELATED"/>
    <property type="match status" value="1"/>
</dbReference>
<gene>
    <name evidence="8" type="ORF">NA57DRAFT_57227</name>
</gene>
<dbReference type="CDD" id="cd12148">
    <property type="entry name" value="fungal_TF_MHR"/>
    <property type="match status" value="1"/>
</dbReference>
<proteinExistence type="predicted"/>
<dbReference type="Pfam" id="PF04082">
    <property type="entry name" value="Fungal_trans"/>
    <property type="match status" value="1"/>
</dbReference>
<dbReference type="Proteomes" id="UP000799772">
    <property type="component" value="Unassembled WGS sequence"/>
</dbReference>
<dbReference type="SMART" id="SM00906">
    <property type="entry name" value="Fungal_trans"/>
    <property type="match status" value="1"/>
</dbReference>
<evidence type="ECO:0000256" key="6">
    <source>
        <dbReference type="SAM" id="MobiDB-lite"/>
    </source>
</evidence>
<dbReference type="InterPro" id="IPR050815">
    <property type="entry name" value="TF_fung"/>
</dbReference>
<keyword evidence="4" id="KW-0804">Transcription</keyword>
<dbReference type="AlphaFoldDB" id="A0A9P4IE95"/>
<evidence type="ECO:0000256" key="4">
    <source>
        <dbReference type="ARBA" id="ARBA00023163"/>
    </source>
</evidence>
<keyword evidence="3" id="KW-0805">Transcription regulation</keyword>
<feature type="region of interest" description="Disordered" evidence="6">
    <location>
        <begin position="207"/>
        <end position="229"/>
    </location>
</feature>
<dbReference type="GO" id="GO:0008270">
    <property type="term" value="F:zinc ion binding"/>
    <property type="evidence" value="ECO:0007669"/>
    <property type="project" value="InterPro"/>
</dbReference>
<name>A0A9P4IE95_9PEZI</name>
<evidence type="ECO:0000313" key="9">
    <source>
        <dbReference type="Proteomes" id="UP000799772"/>
    </source>
</evidence>